<name>A0A9P8HYJ5_9PEZI</name>
<feature type="transmembrane region" description="Helical" evidence="2">
    <location>
        <begin position="257"/>
        <end position="275"/>
    </location>
</feature>
<feature type="domain" description="DUF6594" evidence="3">
    <location>
        <begin position="67"/>
        <end position="290"/>
    </location>
</feature>
<keyword evidence="2" id="KW-0472">Membrane</keyword>
<keyword evidence="2" id="KW-1133">Transmembrane helix</keyword>
<feature type="transmembrane region" description="Helical" evidence="2">
    <location>
        <begin position="229"/>
        <end position="251"/>
    </location>
</feature>
<dbReference type="EMBL" id="JAGHQL010000178">
    <property type="protein sequence ID" value="KAH0536827.1"/>
    <property type="molecule type" value="Genomic_DNA"/>
</dbReference>
<keyword evidence="2" id="KW-0812">Transmembrane</keyword>
<dbReference type="InterPro" id="IPR046529">
    <property type="entry name" value="DUF6594"/>
</dbReference>
<sequence length="302" mass="33935">MANSIEPDLEMAETQHPEGGSRTCRSRNFKPATRARGGHQEADPEDEDDPIYTTWEQVKLKNASGHYNFERFESMQLLNLCLLQNDLRNLSREIFTVIGSSSKYPAERLHGKTERLRSLLKEYNEALIAVHEIMSYPKAPFKNIVGPYDTPSIGRVPLLMTDLRGELEPDGVRKIVERLIPKSLKDSDFLSIGPRKELKSGRWINIRHYTWARAEEHEKEGLKRIVDNAARLVVSIFGGASLLAPVIAMIFSGSRNMNLIISSVFILFFALVLSIGSKASNQEILAATAGKFSGKRDEGHLD</sequence>
<dbReference type="Pfam" id="PF20237">
    <property type="entry name" value="DUF6594"/>
    <property type="match status" value="1"/>
</dbReference>
<evidence type="ECO:0000259" key="3">
    <source>
        <dbReference type="Pfam" id="PF20237"/>
    </source>
</evidence>
<evidence type="ECO:0000313" key="4">
    <source>
        <dbReference type="EMBL" id="KAH0536827.1"/>
    </source>
</evidence>
<accession>A0A9P8HYJ5</accession>
<comment type="caution">
    <text evidence="4">The sequence shown here is derived from an EMBL/GenBank/DDBJ whole genome shotgun (WGS) entry which is preliminary data.</text>
</comment>
<dbReference type="AlphaFoldDB" id="A0A9P8HYJ5"/>
<dbReference type="OrthoDB" id="3546297at2759"/>
<reference evidence="4" key="1">
    <citation type="submission" date="2021-03" db="EMBL/GenBank/DDBJ databases">
        <title>Comparative genomics and phylogenomic investigation of the class Geoglossomycetes provide insights into ecological specialization and systematics.</title>
        <authorList>
            <person name="Melie T."/>
            <person name="Pirro S."/>
            <person name="Miller A.N."/>
            <person name="Quandt A."/>
        </authorList>
    </citation>
    <scope>NUCLEOTIDE SEQUENCE</scope>
    <source>
        <strain evidence="4">GBOQ0MN5Z8</strain>
    </source>
</reference>
<gene>
    <name evidence="4" type="ORF">FGG08_006325</name>
</gene>
<evidence type="ECO:0000256" key="1">
    <source>
        <dbReference type="SAM" id="MobiDB-lite"/>
    </source>
</evidence>
<protein>
    <recommendedName>
        <fullName evidence="3">DUF6594 domain-containing protein</fullName>
    </recommendedName>
</protein>
<feature type="region of interest" description="Disordered" evidence="1">
    <location>
        <begin position="1"/>
        <end position="49"/>
    </location>
</feature>
<organism evidence="4 5">
    <name type="scientific">Glutinoglossum americanum</name>
    <dbReference type="NCBI Taxonomy" id="1670608"/>
    <lineage>
        <taxon>Eukaryota</taxon>
        <taxon>Fungi</taxon>
        <taxon>Dikarya</taxon>
        <taxon>Ascomycota</taxon>
        <taxon>Pezizomycotina</taxon>
        <taxon>Geoglossomycetes</taxon>
        <taxon>Geoglossales</taxon>
        <taxon>Geoglossaceae</taxon>
        <taxon>Glutinoglossum</taxon>
    </lineage>
</organism>
<evidence type="ECO:0000313" key="5">
    <source>
        <dbReference type="Proteomes" id="UP000698800"/>
    </source>
</evidence>
<keyword evidence="5" id="KW-1185">Reference proteome</keyword>
<evidence type="ECO:0000256" key="2">
    <source>
        <dbReference type="SAM" id="Phobius"/>
    </source>
</evidence>
<dbReference type="Proteomes" id="UP000698800">
    <property type="component" value="Unassembled WGS sequence"/>
</dbReference>
<proteinExistence type="predicted"/>